<dbReference type="PANTHER" id="PTHR45339">
    <property type="entry name" value="HYBRID SIGNAL TRANSDUCTION HISTIDINE KINASE J"/>
    <property type="match status" value="1"/>
</dbReference>
<dbReference type="Proteomes" id="UP000001744">
    <property type="component" value="Unassembled WGS sequence"/>
</dbReference>
<dbReference type="HOGENOM" id="CLU_008307_4_1_1"/>
<dbReference type="GO" id="GO:0000156">
    <property type="term" value="F:phosphorelay response regulator activity"/>
    <property type="evidence" value="ECO:0007669"/>
    <property type="project" value="EnsemblFungi"/>
</dbReference>
<dbReference type="OMA" id="QALIDWN"/>
<dbReference type="GO" id="GO:1900745">
    <property type="term" value="P:positive regulation of p38MAPK cascade"/>
    <property type="evidence" value="ECO:0007669"/>
    <property type="project" value="EnsemblFungi"/>
</dbReference>
<dbReference type="PROSITE" id="PS50110">
    <property type="entry name" value="RESPONSE_REGULATORY"/>
    <property type="match status" value="1"/>
</dbReference>
<evidence type="ECO:0000259" key="5">
    <source>
        <dbReference type="PROSITE" id="PS50110"/>
    </source>
</evidence>
<dbReference type="SMART" id="SM00448">
    <property type="entry name" value="REC"/>
    <property type="match status" value="1"/>
</dbReference>
<keyword evidence="1 3" id="KW-0597">Phosphoprotein</keyword>
<dbReference type="Gene3D" id="3.40.50.2300">
    <property type="match status" value="1"/>
</dbReference>
<evidence type="ECO:0000313" key="8">
    <source>
        <dbReference type="Proteomes" id="UP000001744"/>
    </source>
</evidence>
<evidence type="ECO:0000313" key="6">
    <source>
        <dbReference type="EMBL" id="EEB05312.2"/>
    </source>
</evidence>
<dbReference type="OrthoDB" id="21225at2759"/>
<reference evidence="6 8" key="1">
    <citation type="journal article" date="2011" name="Science">
        <title>Comparative functional genomics of the fission yeasts.</title>
        <authorList>
            <person name="Rhind N."/>
            <person name="Chen Z."/>
            <person name="Yassour M."/>
            <person name="Thompson D.A."/>
            <person name="Haas B.J."/>
            <person name="Habib N."/>
            <person name="Wapinski I."/>
            <person name="Roy S."/>
            <person name="Lin M.F."/>
            <person name="Heiman D.I."/>
            <person name="Young S.K."/>
            <person name="Furuya K."/>
            <person name="Guo Y."/>
            <person name="Pidoux A."/>
            <person name="Chen H.M."/>
            <person name="Robbertse B."/>
            <person name="Goldberg J.M."/>
            <person name="Aoki K."/>
            <person name="Bayne E.H."/>
            <person name="Berlin A.M."/>
            <person name="Desjardins C.A."/>
            <person name="Dobbs E."/>
            <person name="Dukaj L."/>
            <person name="Fan L."/>
            <person name="FitzGerald M.G."/>
            <person name="French C."/>
            <person name="Gujja S."/>
            <person name="Hansen K."/>
            <person name="Keifenheim D."/>
            <person name="Levin J.Z."/>
            <person name="Mosher R.A."/>
            <person name="Mueller C.A."/>
            <person name="Pfiffner J."/>
            <person name="Priest M."/>
            <person name="Russ C."/>
            <person name="Smialowska A."/>
            <person name="Swoboda P."/>
            <person name="Sykes S.M."/>
            <person name="Vaughn M."/>
            <person name="Vengrova S."/>
            <person name="Yoder R."/>
            <person name="Zeng Q."/>
            <person name="Allshire R."/>
            <person name="Baulcombe D."/>
            <person name="Birren B.W."/>
            <person name="Brown W."/>
            <person name="Ekwall K."/>
            <person name="Kellis M."/>
            <person name="Leatherwood J."/>
            <person name="Levin H."/>
            <person name="Margalit H."/>
            <person name="Martienssen R."/>
            <person name="Nieduszynski C.A."/>
            <person name="Spatafora J.W."/>
            <person name="Friedman N."/>
            <person name="Dalgaard J.Z."/>
            <person name="Baumann P."/>
            <person name="Niki H."/>
            <person name="Regev A."/>
            <person name="Nusbaum C."/>
        </authorList>
    </citation>
    <scope>NUCLEOTIDE SEQUENCE [LARGE SCALE GENOMIC DNA]</scope>
    <source>
        <strain evidence="8">yFS275 / FY16936</strain>
    </source>
</reference>
<feature type="modified residue" description="4-aspartylphosphate" evidence="3">
    <location>
        <position position="474"/>
    </location>
</feature>
<dbReference type="EMBL" id="KE651166">
    <property type="protein sequence ID" value="EEB05312.2"/>
    <property type="molecule type" value="Genomic_DNA"/>
</dbReference>
<evidence type="ECO:0000256" key="4">
    <source>
        <dbReference type="SAM" id="MobiDB-lite"/>
    </source>
</evidence>
<dbReference type="VEuPathDB" id="FungiDB:SJAG_00318"/>
<dbReference type="CDD" id="cd17546">
    <property type="entry name" value="REC_hyHK_CKI1_RcsC-like"/>
    <property type="match status" value="1"/>
</dbReference>
<dbReference type="FunFam" id="3.40.50.2300:FF:000146">
    <property type="entry name" value="Putative two-component response regulator SSK1p"/>
    <property type="match status" value="1"/>
</dbReference>
<feature type="domain" description="Response regulatory" evidence="5">
    <location>
        <begin position="425"/>
        <end position="567"/>
    </location>
</feature>
<evidence type="ECO:0000256" key="2">
    <source>
        <dbReference type="ARBA" id="ARBA00023012"/>
    </source>
</evidence>
<dbReference type="GO" id="GO:1990315">
    <property type="term" value="C:Mcs4 RR-MAPKKK complex"/>
    <property type="evidence" value="ECO:0007669"/>
    <property type="project" value="EnsemblFungi"/>
</dbReference>
<dbReference type="PANTHER" id="PTHR45339:SF1">
    <property type="entry name" value="HYBRID SIGNAL TRANSDUCTION HISTIDINE KINASE J"/>
    <property type="match status" value="1"/>
</dbReference>
<dbReference type="GeneID" id="7049630"/>
<feature type="compositionally biased region" description="Low complexity" evidence="4">
    <location>
        <begin position="203"/>
        <end position="212"/>
    </location>
</feature>
<dbReference type="Pfam" id="PF00072">
    <property type="entry name" value="Response_reg"/>
    <property type="match status" value="1"/>
</dbReference>
<feature type="region of interest" description="Disordered" evidence="4">
    <location>
        <begin position="203"/>
        <end position="261"/>
    </location>
</feature>
<dbReference type="eggNOG" id="KOG0519">
    <property type="taxonomic scope" value="Eukaryota"/>
</dbReference>
<dbReference type="STRING" id="402676.B6JVB1"/>
<feature type="compositionally biased region" description="Polar residues" evidence="4">
    <location>
        <begin position="307"/>
        <end position="324"/>
    </location>
</feature>
<dbReference type="GO" id="GO:0010972">
    <property type="term" value="P:negative regulation of G2/M transition of mitotic cell cycle"/>
    <property type="evidence" value="ECO:0007669"/>
    <property type="project" value="EnsemblFungi"/>
</dbReference>
<dbReference type="JaponicusDB" id="SJAG_00318">
    <property type="gene designation" value="mcs4"/>
</dbReference>
<dbReference type="RefSeq" id="XP_002171605.2">
    <property type="nucleotide sequence ID" value="XM_002171569.2"/>
</dbReference>
<feature type="region of interest" description="Disordered" evidence="4">
    <location>
        <begin position="297"/>
        <end position="328"/>
    </location>
</feature>
<keyword evidence="8" id="KW-1185">Reference proteome</keyword>
<dbReference type="InterPro" id="IPR011006">
    <property type="entry name" value="CheY-like_superfamily"/>
</dbReference>
<feature type="compositionally biased region" description="Basic residues" evidence="4">
    <location>
        <begin position="235"/>
        <end position="248"/>
    </location>
</feature>
<protein>
    <submittedName>
        <fullName evidence="6">Response regulator Mcs4</fullName>
    </submittedName>
</protein>
<dbReference type="GO" id="GO:0005737">
    <property type="term" value="C:cytoplasm"/>
    <property type="evidence" value="ECO:0007669"/>
    <property type="project" value="EnsemblFungi"/>
</dbReference>
<dbReference type="InterPro" id="IPR001789">
    <property type="entry name" value="Sig_transdc_resp-reg_receiver"/>
</dbReference>
<proteinExistence type="predicted"/>
<name>B6JVB1_SCHJY</name>
<organism evidence="6 8">
    <name type="scientific">Schizosaccharomyces japonicus (strain yFS275 / FY16936)</name>
    <name type="common">Fission yeast</name>
    <dbReference type="NCBI Taxonomy" id="402676"/>
    <lineage>
        <taxon>Eukaryota</taxon>
        <taxon>Fungi</taxon>
        <taxon>Dikarya</taxon>
        <taxon>Ascomycota</taxon>
        <taxon>Taphrinomycotina</taxon>
        <taxon>Schizosaccharomycetes</taxon>
        <taxon>Schizosaccharomycetales</taxon>
        <taxon>Schizosaccharomycetaceae</taxon>
        <taxon>Schizosaccharomyces</taxon>
    </lineage>
</organism>
<sequence>MRVWLKKIPDGTVTSIKLTKELLVDDLKDAIVQKYPIRIGQFYDAPDVSIHVVTKVNGGRDTQARELAPNESLFIIMEKYYPGGQSLSDALLVTVPPVPPALRPPYSSFPYTNSSTTGGGSFSYPAPFNGNTGPLTSRYVHENGPGNQVDYFPVVPSAGLEPSNEQSPNLRNSHVPLTINPNAAMASDMPPNSASAAIPFASLSSTSSSNPARPRRSVAMNTNHPSPGVLLLPRISRHHSHASSHRHSSSQNETAISAAVSNGSAATATAAPAGNEHCLQASSPAKLSAADEQMYTLPIDDAPPSPRSTAQVRRKNSNSGNSITDAVGVNFMSSKDSVSLEEATQGVLSDLKKPKAAEELSPFTLDSPLIAPDERSPLDSTSYNQDHHHIHASRFRRKSLNIAASSGAGGASVGTLLDGLVPPIHVLIVEDNIINQKILEAFMKKRNIRSTVAHDGQEALDKWKKGSFHLILMDIQLPVMSGIEATKEIRRLERVNAIGVCVKKPEEPIAEGDRLPEVEFRSPVIIVALTASSLQSDRNAALAAGCNDFLTKPVSLVWLEKKITEWGCMQALIDWNRWRRFRGH</sequence>
<keyword evidence="2" id="KW-0902">Two-component regulatory system</keyword>
<dbReference type="SUPFAM" id="SSF52172">
    <property type="entry name" value="CheY-like"/>
    <property type="match status" value="1"/>
</dbReference>
<gene>
    <name evidence="7" type="primary">mcs4</name>
    <name evidence="6" type="ORF">SJAG_00318</name>
</gene>
<evidence type="ECO:0000256" key="1">
    <source>
        <dbReference type="ARBA" id="ARBA00022553"/>
    </source>
</evidence>
<evidence type="ECO:0000313" key="7">
    <source>
        <dbReference type="JaponicusDB" id="SJAG_00318"/>
    </source>
</evidence>
<accession>B6JVB1</accession>
<evidence type="ECO:0000256" key="3">
    <source>
        <dbReference type="PROSITE-ProRule" id="PRU00169"/>
    </source>
</evidence>
<dbReference type="AlphaFoldDB" id="B6JVB1"/>